<dbReference type="OrthoDB" id="6779646at2759"/>
<protein>
    <submittedName>
        <fullName evidence="2">Uncharacterized protein</fullName>
    </submittedName>
</protein>
<feature type="region of interest" description="Disordered" evidence="1">
    <location>
        <begin position="237"/>
        <end position="268"/>
    </location>
</feature>
<comment type="caution">
    <text evidence="2">The sequence shown here is derived from an EMBL/GenBank/DDBJ whole genome shotgun (WGS) entry which is preliminary data.</text>
</comment>
<keyword evidence="3" id="KW-1185">Reference proteome</keyword>
<gene>
    <name evidence="2" type="ORF">ILUMI_06125</name>
</gene>
<dbReference type="AlphaFoldDB" id="A0A8K0DBB1"/>
<proteinExistence type="predicted"/>
<evidence type="ECO:0000313" key="3">
    <source>
        <dbReference type="Proteomes" id="UP000801492"/>
    </source>
</evidence>
<dbReference type="Proteomes" id="UP000801492">
    <property type="component" value="Unassembled WGS sequence"/>
</dbReference>
<organism evidence="2 3">
    <name type="scientific">Ignelater luminosus</name>
    <name type="common">Cucubano</name>
    <name type="synonym">Pyrophorus luminosus</name>
    <dbReference type="NCBI Taxonomy" id="2038154"/>
    <lineage>
        <taxon>Eukaryota</taxon>
        <taxon>Metazoa</taxon>
        <taxon>Ecdysozoa</taxon>
        <taxon>Arthropoda</taxon>
        <taxon>Hexapoda</taxon>
        <taxon>Insecta</taxon>
        <taxon>Pterygota</taxon>
        <taxon>Neoptera</taxon>
        <taxon>Endopterygota</taxon>
        <taxon>Coleoptera</taxon>
        <taxon>Polyphaga</taxon>
        <taxon>Elateriformia</taxon>
        <taxon>Elateroidea</taxon>
        <taxon>Elateridae</taxon>
        <taxon>Agrypninae</taxon>
        <taxon>Pyrophorini</taxon>
        <taxon>Ignelater</taxon>
    </lineage>
</organism>
<accession>A0A8K0DBB1</accession>
<sequence length="268" mass="31550">MDFGNTEEHYQYIKDAIYQAAYEALGLYEKNNNKRKPYWWDEKIERAIEKKGEEYMKKLLTENRPDFMEKTKHAQINIETVVSPIGLTTEENRKACNSLGNGKASGSGNIPAELLKVGTQKLLEHLRKLFQDCVNRADISQEWKYEIKSRQLAWCRHIQRMPESRIPIQVLRWKSTGKEKRGRPRRSWQEGIDKTIKERDLVERQRSMEIWHRKTIIFLPHQHLQVEESATWNDLEDDVLDQDVPAPRAVTDNDDETPNSSSSDKDRI</sequence>
<reference evidence="2" key="1">
    <citation type="submission" date="2019-08" db="EMBL/GenBank/DDBJ databases">
        <title>The genome of the North American firefly Photinus pyralis.</title>
        <authorList>
            <consortium name="Photinus pyralis genome working group"/>
            <person name="Fallon T.R."/>
            <person name="Sander Lower S.E."/>
            <person name="Weng J.-K."/>
        </authorList>
    </citation>
    <scope>NUCLEOTIDE SEQUENCE</scope>
    <source>
        <strain evidence="2">TRF0915ILg1</strain>
        <tissue evidence="2">Whole body</tissue>
    </source>
</reference>
<dbReference type="EMBL" id="VTPC01002428">
    <property type="protein sequence ID" value="KAF2900063.1"/>
    <property type="molecule type" value="Genomic_DNA"/>
</dbReference>
<evidence type="ECO:0000313" key="2">
    <source>
        <dbReference type="EMBL" id="KAF2900063.1"/>
    </source>
</evidence>
<evidence type="ECO:0000256" key="1">
    <source>
        <dbReference type="SAM" id="MobiDB-lite"/>
    </source>
</evidence>
<name>A0A8K0DBB1_IGNLU</name>